<gene>
    <name evidence="2" type="ORF">DFH08DRAFT_968323</name>
</gene>
<evidence type="ECO:0008006" key="4">
    <source>
        <dbReference type="Google" id="ProtNLM"/>
    </source>
</evidence>
<dbReference type="SMART" id="SM00564">
    <property type="entry name" value="PQQ"/>
    <property type="match status" value="1"/>
</dbReference>
<comment type="caution">
    <text evidence="2">The sequence shown here is derived from an EMBL/GenBank/DDBJ whole genome shotgun (WGS) entry which is preliminary data.</text>
</comment>
<feature type="chain" id="PRO_5041964694" description="ER membrane protein complex subunit 1" evidence="1">
    <location>
        <begin position="23"/>
        <end position="432"/>
    </location>
</feature>
<keyword evidence="1" id="KW-0732">Signal</keyword>
<dbReference type="AlphaFoldDB" id="A0AAD6ZK82"/>
<dbReference type="EMBL" id="JARIHO010000042">
    <property type="protein sequence ID" value="KAJ7326430.1"/>
    <property type="molecule type" value="Genomic_DNA"/>
</dbReference>
<proteinExistence type="predicted"/>
<protein>
    <recommendedName>
        <fullName evidence="4">ER membrane protein complex subunit 1</fullName>
    </recommendedName>
</protein>
<dbReference type="SUPFAM" id="SSF50998">
    <property type="entry name" value="Quinoprotein alcohol dehydrogenase-like"/>
    <property type="match status" value="1"/>
</dbReference>
<feature type="signal peptide" evidence="1">
    <location>
        <begin position="1"/>
        <end position="22"/>
    </location>
</feature>
<evidence type="ECO:0000313" key="2">
    <source>
        <dbReference type="EMBL" id="KAJ7326430.1"/>
    </source>
</evidence>
<dbReference type="InterPro" id="IPR015943">
    <property type="entry name" value="WD40/YVTN_repeat-like_dom_sf"/>
</dbReference>
<evidence type="ECO:0000313" key="3">
    <source>
        <dbReference type="Proteomes" id="UP001218218"/>
    </source>
</evidence>
<name>A0AAD6ZK82_9AGAR</name>
<dbReference type="InterPro" id="IPR018391">
    <property type="entry name" value="PQQ_b-propeller_rpt"/>
</dbReference>
<organism evidence="2 3">
    <name type="scientific">Mycena albidolilacea</name>
    <dbReference type="NCBI Taxonomy" id="1033008"/>
    <lineage>
        <taxon>Eukaryota</taxon>
        <taxon>Fungi</taxon>
        <taxon>Dikarya</taxon>
        <taxon>Basidiomycota</taxon>
        <taxon>Agaricomycotina</taxon>
        <taxon>Agaricomycetes</taxon>
        <taxon>Agaricomycetidae</taxon>
        <taxon>Agaricales</taxon>
        <taxon>Marasmiineae</taxon>
        <taxon>Mycenaceae</taxon>
        <taxon>Mycena</taxon>
    </lineage>
</organism>
<dbReference type="Gene3D" id="2.130.10.10">
    <property type="entry name" value="YVTN repeat-like/Quinoprotein amine dehydrogenase"/>
    <property type="match status" value="1"/>
</dbReference>
<sequence length="432" mass="47467">MTHLHPLTTVVLALLLASSCCAELVNFRPPPLHWNKNKLSGPTKQAPDPLAYSKLLDIVLVASVDGKFHALNRTTGHTLWSISLSSSSSSTTVSPLVRTHHIDHDPDLTDDDLDACQETYIIEPQSGDIYVMATPSSPLRRFPYSVPELVDMSPFSFATGDDHRVFVGRKATSEVVVELETGAVRFGGPDTCPWGPFPHLDARDKRELPPKRREVVVGRTDYHVTIHTQPSNKHKLVPAQTLAFSTYGPSSRDNVLQGSYRSTEDGVYMQSLPNGEIVAFKTGSKEDLGVRWGREFKSPIVAIFDVLRGPAQDTFFVLLQPRPRLSVILHNLVRATSMDHLDSVYLGLVEATGSLFAMSPGRLPLVAVSGGAPKQRLYGSEDEDGAEGCLDRSSRRRLVGMHPLEAGDEDGPQYRLKRLVDGVPGVVRGDHR</sequence>
<dbReference type="InterPro" id="IPR011047">
    <property type="entry name" value="Quinoprotein_ADH-like_sf"/>
</dbReference>
<accession>A0AAD6ZK82</accession>
<evidence type="ECO:0000256" key="1">
    <source>
        <dbReference type="SAM" id="SignalP"/>
    </source>
</evidence>
<keyword evidence="3" id="KW-1185">Reference proteome</keyword>
<dbReference type="Proteomes" id="UP001218218">
    <property type="component" value="Unassembled WGS sequence"/>
</dbReference>
<reference evidence="2" key="1">
    <citation type="submission" date="2023-03" db="EMBL/GenBank/DDBJ databases">
        <title>Massive genome expansion in bonnet fungi (Mycena s.s.) driven by repeated elements and novel gene families across ecological guilds.</title>
        <authorList>
            <consortium name="Lawrence Berkeley National Laboratory"/>
            <person name="Harder C.B."/>
            <person name="Miyauchi S."/>
            <person name="Viragh M."/>
            <person name="Kuo A."/>
            <person name="Thoen E."/>
            <person name="Andreopoulos B."/>
            <person name="Lu D."/>
            <person name="Skrede I."/>
            <person name="Drula E."/>
            <person name="Henrissat B."/>
            <person name="Morin E."/>
            <person name="Kohler A."/>
            <person name="Barry K."/>
            <person name="LaButti K."/>
            <person name="Morin E."/>
            <person name="Salamov A."/>
            <person name="Lipzen A."/>
            <person name="Mereny Z."/>
            <person name="Hegedus B."/>
            <person name="Baldrian P."/>
            <person name="Stursova M."/>
            <person name="Weitz H."/>
            <person name="Taylor A."/>
            <person name="Grigoriev I.V."/>
            <person name="Nagy L.G."/>
            <person name="Martin F."/>
            <person name="Kauserud H."/>
        </authorList>
    </citation>
    <scope>NUCLEOTIDE SEQUENCE</scope>
    <source>
        <strain evidence="2">CBHHK002</strain>
    </source>
</reference>